<comment type="caution">
    <text evidence="3">The sequence shown here is derived from an EMBL/GenBank/DDBJ whole genome shotgun (WGS) entry which is preliminary data.</text>
</comment>
<dbReference type="RefSeq" id="WP_182846113.1">
    <property type="nucleotide sequence ID" value="NZ_BAAALP010000001.1"/>
</dbReference>
<feature type="compositionally biased region" description="Low complexity" evidence="1">
    <location>
        <begin position="17"/>
        <end position="31"/>
    </location>
</feature>
<evidence type="ECO:0000313" key="3">
    <source>
        <dbReference type="EMBL" id="MBA8953951.1"/>
    </source>
</evidence>
<dbReference type="SUPFAM" id="SSF57938">
    <property type="entry name" value="DnaJ/Hsp40 cysteine-rich domain"/>
    <property type="match status" value="1"/>
</dbReference>
<dbReference type="AlphaFoldDB" id="A0A7W3QNV2"/>
<accession>A0A7W3QNV2</accession>
<keyword evidence="4" id="KW-1185">Reference proteome</keyword>
<protein>
    <submittedName>
        <fullName evidence="3">Uncharacterized protein</fullName>
    </submittedName>
</protein>
<evidence type="ECO:0000256" key="2">
    <source>
        <dbReference type="SAM" id="Phobius"/>
    </source>
</evidence>
<reference evidence="3 4" key="1">
    <citation type="submission" date="2020-08" db="EMBL/GenBank/DDBJ databases">
        <title>Genomic Encyclopedia of Type Strains, Phase IV (KMG-IV): sequencing the most valuable type-strain genomes for metagenomic binning, comparative biology and taxonomic classification.</title>
        <authorList>
            <person name="Goeker M."/>
        </authorList>
    </citation>
    <scope>NUCLEOTIDE SEQUENCE [LARGE SCALE GENOMIC DNA]</scope>
    <source>
        <strain evidence="3 4">DSM 44197</strain>
    </source>
</reference>
<feature type="region of interest" description="Disordered" evidence="1">
    <location>
        <begin position="100"/>
        <end position="119"/>
    </location>
</feature>
<organism evidence="3 4">
    <name type="scientific">Actinomadura namibiensis</name>
    <dbReference type="NCBI Taxonomy" id="182080"/>
    <lineage>
        <taxon>Bacteria</taxon>
        <taxon>Bacillati</taxon>
        <taxon>Actinomycetota</taxon>
        <taxon>Actinomycetes</taxon>
        <taxon>Streptosporangiales</taxon>
        <taxon>Thermomonosporaceae</taxon>
        <taxon>Actinomadura</taxon>
    </lineage>
</organism>
<dbReference type="InterPro" id="IPR036410">
    <property type="entry name" value="HSP_DnaJ_Cys-rich_dom_sf"/>
</dbReference>
<feature type="region of interest" description="Disordered" evidence="1">
    <location>
        <begin position="17"/>
        <end position="37"/>
    </location>
</feature>
<name>A0A7W3QNV2_ACTNM</name>
<keyword evidence="2" id="KW-0812">Transmembrane</keyword>
<feature type="transmembrane region" description="Helical" evidence="2">
    <location>
        <begin position="43"/>
        <end position="62"/>
    </location>
</feature>
<keyword evidence="2" id="KW-1133">Transmembrane helix</keyword>
<dbReference type="Gene3D" id="6.20.20.10">
    <property type="match status" value="1"/>
</dbReference>
<evidence type="ECO:0000313" key="4">
    <source>
        <dbReference type="Proteomes" id="UP000572680"/>
    </source>
</evidence>
<dbReference type="EMBL" id="JACJIA010000008">
    <property type="protein sequence ID" value="MBA8953951.1"/>
    <property type="molecule type" value="Genomic_DNA"/>
</dbReference>
<proteinExistence type="predicted"/>
<sequence>MLDPLLPSVLASPAPTVTATLTPAPTPTSTPGVPESGEATGSGGLIFLLLLFGLLWGIFYLIDASRYPLRTCRRCNGTGWQRSAMFNDAMRICPRCNGTRRQLRPGARHPTGSTRNLPR</sequence>
<dbReference type="Proteomes" id="UP000572680">
    <property type="component" value="Unassembled WGS sequence"/>
</dbReference>
<keyword evidence="2" id="KW-0472">Membrane</keyword>
<evidence type="ECO:0000256" key="1">
    <source>
        <dbReference type="SAM" id="MobiDB-lite"/>
    </source>
</evidence>
<gene>
    <name evidence="3" type="ORF">HNR61_005605</name>
</gene>